<sequence length="671" mass="73228">MSAVIANNGTSPPDVQTDSSSKMDSDDKGDAHQVHVQSPARSKLTNMATFSGIYAISGLMTSTLSSYVNGQVTTIERHFGFSSEQTGIIMAANDIGFLVIVLFVSHIATRVHIPRFMGFATVLFGISGILCALPQFLYGAPSPSDDIVMGNISKAASAGASQIFQGQMCDTFNTTKLGRHLECQQPCPGQCRVCTGDHRTGMVLQGVAKAPRHPLITTFVDNNIERTKTGFYMGIIITFGVMGPAAAFALGGVFTRMYVTLEETNIGPRHPKWIGAWWLGYITFGGAACLFSLPLFCFPRSFKRDNPQEKRKTDTTQHFYEFAVKYMKGFLAAMHRLVKNPVYMTQVISSCFFIFAVAGTQGFAPKYIENQFSYPAWRANMSMAVVMLSSACVGTFIGGFLSRRFKMGPLASLKFASVFQMVSCAGTGLQMAFTCQQPSLYNSPGPLAAIDASQAGCFDGCTCDDMDYFPVCGADGRTYFSPCHAGCLEHLGGTYQNCTCIGEGTATAGVCDYSCPMFYPFMIGLACQALFGTFTIVPTLIVTIRCVEDKDKGLALGFLSFMTSVTGPVLYGKVVDDICIQWDNTCEGRGYCRLYDNSVFRWKLIGSQFCFRFIGCIIVFISLAFAVVRKTFEDKPKAGKVEDLELDHAAAQDMPRETNNDVTKKLSWGHV</sequence>
<gene>
    <name evidence="11" type="ORF">C0Q70_12201</name>
</gene>
<dbReference type="Gene3D" id="1.20.1250.20">
    <property type="entry name" value="MFS general substrate transporter like domains"/>
    <property type="match status" value="1"/>
</dbReference>
<keyword evidence="8" id="KW-0813">Transport</keyword>
<evidence type="ECO:0000256" key="2">
    <source>
        <dbReference type="ARBA" id="ARBA00009657"/>
    </source>
</evidence>
<evidence type="ECO:0000256" key="1">
    <source>
        <dbReference type="ARBA" id="ARBA00004651"/>
    </source>
</evidence>
<dbReference type="GO" id="GO:0016323">
    <property type="term" value="C:basolateral plasma membrane"/>
    <property type="evidence" value="ECO:0007669"/>
    <property type="project" value="TreeGrafter"/>
</dbReference>
<dbReference type="Pfam" id="PF03137">
    <property type="entry name" value="OATP"/>
    <property type="match status" value="1"/>
</dbReference>
<dbReference type="Proteomes" id="UP000245119">
    <property type="component" value="Linkage Group LG7"/>
</dbReference>
<keyword evidence="5 8" id="KW-1133">Transmembrane helix</keyword>
<reference evidence="11 12" key="1">
    <citation type="submission" date="2018-04" db="EMBL/GenBank/DDBJ databases">
        <title>The genome of golden apple snail Pomacea canaliculata provides insight into stress tolerance and invasive adaptation.</title>
        <authorList>
            <person name="Liu C."/>
            <person name="Liu B."/>
            <person name="Ren Y."/>
            <person name="Zhang Y."/>
            <person name="Wang H."/>
            <person name="Li S."/>
            <person name="Jiang F."/>
            <person name="Yin L."/>
            <person name="Zhang G."/>
            <person name="Qian W."/>
            <person name="Fan W."/>
        </authorList>
    </citation>
    <scope>NUCLEOTIDE SEQUENCE [LARGE SCALE GENOMIC DNA]</scope>
    <source>
        <strain evidence="11">SZHN2017</strain>
        <tissue evidence="11">Muscle</tissue>
    </source>
</reference>
<dbReference type="InterPro" id="IPR004156">
    <property type="entry name" value="OATP"/>
</dbReference>
<dbReference type="OrthoDB" id="5062115at2759"/>
<keyword evidence="12" id="KW-1185">Reference proteome</keyword>
<evidence type="ECO:0000256" key="3">
    <source>
        <dbReference type="ARBA" id="ARBA00022475"/>
    </source>
</evidence>
<feature type="compositionally biased region" description="Polar residues" evidence="9">
    <location>
        <begin position="1"/>
        <end position="17"/>
    </location>
</feature>
<dbReference type="SUPFAM" id="SSF103473">
    <property type="entry name" value="MFS general substrate transporter"/>
    <property type="match status" value="1"/>
</dbReference>
<feature type="transmembrane region" description="Helical" evidence="8">
    <location>
        <begin position="605"/>
        <end position="628"/>
    </location>
</feature>
<keyword evidence="7" id="KW-1015">Disulfide bond</keyword>
<feature type="transmembrane region" description="Helical" evidence="8">
    <location>
        <begin position="517"/>
        <end position="541"/>
    </location>
</feature>
<comment type="caution">
    <text evidence="8">Lacks conserved residue(s) required for the propagation of feature annotation.</text>
</comment>
<dbReference type="AlphaFoldDB" id="A0A2T7P0V2"/>
<dbReference type="Pfam" id="PF07648">
    <property type="entry name" value="Kazal_2"/>
    <property type="match status" value="1"/>
</dbReference>
<dbReference type="PANTHER" id="PTHR11388">
    <property type="entry name" value="ORGANIC ANION TRANSPORTER"/>
    <property type="match status" value="1"/>
</dbReference>
<evidence type="ECO:0000259" key="10">
    <source>
        <dbReference type="PROSITE" id="PS51465"/>
    </source>
</evidence>
<evidence type="ECO:0000256" key="9">
    <source>
        <dbReference type="SAM" id="MobiDB-lite"/>
    </source>
</evidence>
<feature type="transmembrane region" description="Helical" evidence="8">
    <location>
        <begin position="553"/>
        <end position="571"/>
    </location>
</feature>
<comment type="caution">
    <text evidence="11">The sequence shown here is derived from an EMBL/GenBank/DDBJ whole genome shotgun (WGS) entry which is preliminary data.</text>
</comment>
<dbReference type="PANTHER" id="PTHR11388:SF142">
    <property type="entry name" value="SOLUTE CARRIER ORGANIC ANION TRANSPORTER FAMILY MEMBER 5A1"/>
    <property type="match status" value="1"/>
</dbReference>
<dbReference type="CDD" id="cd17336">
    <property type="entry name" value="MFS_SLCO_OATP"/>
    <property type="match status" value="1"/>
</dbReference>
<feature type="transmembrane region" description="Helical" evidence="8">
    <location>
        <begin position="342"/>
        <end position="363"/>
    </location>
</feature>
<keyword evidence="3" id="KW-1003">Cell membrane</keyword>
<dbReference type="InterPro" id="IPR002350">
    <property type="entry name" value="Kazal_dom"/>
</dbReference>
<dbReference type="GO" id="GO:0006811">
    <property type="term" value="P:monoatomic ion transport"/>
    <property type="evidence" value="ECO:0007669"/>
    <property type="project" value="UniProtKB-KW"/>
</dbReference>
<dbReference type="GO" id="GO:0015347">
    <property type="term" value="F:sodium-independent organic anion transmembrane transporter activity"/>
    <property type="evidence" value="ECO:0007669"/>
    <property type="project" value="TreeGrafter"/>
</dbReference>
<protein>
    <recommendedName>
        <fullName evidence="8">Solute carrier organic anion transporter family member</fullName>
    </recommendedName>
</protein>
<dbReference type="InterPro" id="IPR036058">
    <property type="entry name" value="Kazal_dom_sf"/>
</dbReference>
<feature type="transmembrane region" description="Helical" evidence="8">
    <location>
        <begin position="274"/>
        <end position="298"/>
    </location>
</feature>
<feature type="domain" description="Kazal-like" evidence="10">
    <location>
        <begin position="451"/>
        <end position="502"/>
    </location>
</feature>
<evidence type="ECO:0000256" key="4">
    <source>
        <dbReference type="ARBA" id="ARBA00022692"/>
    </source>
</evidence>
<keyword evidence="4 8" id="KW-0812">Transmembrane</keyword>
<evidence type="ECO:0000313" key="11">
    <source>
        <dbReference type="EMBL" id="PVD27051.1"/>
    </source>
</evidence>
<feature type="transmembrane region" description="Helical" evidence="8">
    <location>
        <begin position="231"/>
        <end position="254"/>
    </location>
</feature>
<comment type="similarity">
    <text evidence="2 8">Belongs to the organo anion transporter (TC 2.A.60) family.</text>
</comment>
<dbReference type="EMBL" id="PZQS01000007">
    <property type="protein sequence ID" value="PVD27051.1"/>
    <property type="molecule type" value="Genomic_DNA"/>
</dbReference>
<evidence type="ECO:0000256" key="6">
    <source>
        <dbReference type="ARBA" id="ARBA00023136"/>
    </source>
</evidence>
<evidence type="ECO:0000313" key="12">
    <source>
        <dbReference type="Proteomes" id="UP000245119"/>
    </source>
</evidence>
<keyword evidence="8" id="KW-0406">Ion transport</keyword>
<dbReference type="NCBIfam" id="TIGR00805">
    <property type="entry name" value="oat"/>
    <property type="match status" value="1"/>
</dbReference>
<feature type="transmembrane region" description="Helical" evidence="8">
    <location>
        <begin position="47"/>
        <end position="68"/>
    </location>
</feature>
<keyword evidence="6 8" id="KW-0472">Membrane</keyword>
<organism evidence="11 12">
    <name type="scientific">Pomacea canaliculata</name>
    <name type="common">Golden apple snail</name>
    <dbReference type="NCBI Taxonomy" id="400727"/>
    <lineage>
        <taxon>Eukaryota</taxon>
        <taxon>Metazoa</taxon>
        <taxon>Spiralia</taxon>
        <taxon>Lophotrochozoa</taxon>
        <taxon>Mollusca</taxon>
        <taxon>Gastropoda</taxon>
        <taxon>Caenogastropoda</taxon>
        <taxon>Architaenioglossa</taxon>
        <taxon>Ampullarioidea</taxon>
        <taxon>Ampullariidae</taxon>
        <taxon>Pomacea</taxon>
    </lineage>
</organism>
<comment type="subcellular location">
    <subcellularLocation>
        <location evidence="1 8">Cell membrane</location>
        <topology evidence="1 8">Multi-pass membrane protein</topology>
    </subcellularLocation>
</comment>
<evidence type="ECO:0000256" key="7">
    <source>
        <dbReference type="ARBA" id="ARBA00023157"/>
    </source>
</evidence>
<dbReference type="SUPFAM" id="SSF100895">
    <property type="entry name" value="Kazal-type serine protease inhibitors"/>
    <property type="match status" value="1"/>
</dbReference>
<dbReference type="GO" id="GO:0043252">
    <property type="term" value="P:sodium-independent organic anion transport"/>
    <property type="evidence" value="ECO:0007669"/>
    <property type="project" value="TreeGrafter"/>
</dbReference>
<evidence type="ECO:0000256" key="8">
    <source>
        <dbReference type="RuleBase" id="RU362056"/>
    </source>
</evidence>
<accession>A0A2T7P0V2</accession>
<feature type="region of interest" description="Disordered" evidence="9">
    <location>
        <begin position="1"/>
        <end position="36"/>
    </location>
</feature>
<feature type="compositionally biased region" description="Basic and acidic residues" evidence="9">
    <location>
        <begin position="21"/>
        <end position="33"/>
    </location>
</feature>
<feature type="transmembrane region" description="Helical" evidence="8">
    <location>
        <begin position="88"/>
        <end position="107"/>
    </location>
</feature>
<feature type="transmembrane region" description="Helical" evidence="8">
    <location>
        <begin position="383"/>
        <end position="401"/>
    </location>
</feature>
<dbReference type="InterPro" id="IPR036259">
    <property type="entry name" value="MFS_trans_sf"/>
</dbReference>
<dbReference type="PROSITE" id="PS51465">
    <property type="entry name" value="KAZAL_2"/>
    <property type="match status" value="1"/>
</dbReference>
<name>A0A2T7P0V2_POMCA</name>
<proteinExistence type="inferred from homology"/>
<evidence type="ECO:0000256" key="5">
    <source>
        <dbReference type="ARBA" id="ARBA00022989"/>
    </source>
</evidence>